<dbReference type="RefSeq" id="WP_187556090.1">
    <property type="nucleotide sequence ID" value="NZ_CP060716.1"/>
</dbReference>
<reference evidence="1 2" key="1">
    <citation type="submission" date="2020-08" db="EMBL/GenBank/DDBJ databases">
        <title>Genome sequence of Leucobacter denitrificans KACC 14055T.</title>
        <authorList>
            <person name="Hyun D.-W."/>
            <person name="Bae J.-W."/>
        </authorList>
    </citation>
    <scope>NUCLEOTIDE SEQUENCE [LARGE SCALE GENOMIC DNA]</scope>
    <source>
        <strain evidence="1 2">KACC 14055</strain>
    </source>
</reference>
<gene>
    <name evidence="1" type="ORF">H9L06_04800</name>
</gene>
<dbReference type="Proteomes" id="UP000515934">
    <property type="component" value="Chromosome"/>
</dbReference>
<evidence type="ECO:0000313" key="2">
    <source>
        <dbReference type="Proteomes" id="UP000515934"/>
    </source>
</evidence>
<sequence length="94" mass="10549">MSEVQQHGDGIVALSTERLTPQIQRIGKSEIEFTFLGPNVHGQPTWILWNPDEPHLIGMLSQGRMGYHFEQRTGSGVQRLENISLNRVQRALGG</sequence>
<dbReference type="EMBL" id="CP060716">
    <property type="protein sequence ID" value="QNN63626.1"/>
    <property type="molecule type" value="Genomic_DNA"/>
</dbReference>
<dbReference type="KEGG" id="ldn:H9L06_04800"/>
<proteinExistence type="predicted"/>
<protein>
    <submittedName>
        <fullName evidence="1">Uncharacterized protein</fullName>
    </submittedName>
</protein>
<keyword evidence="2" id="KW-1185">Reference proteome</keyword>
<accession>A0A7G9S701</accession>
<organism evidence="1 2">
    <name type="scientific">Leucobacter denitrificans</name>
    <dbReference type="NCBI Taxonomy" id="683042"/>
    <lineage>
        <taxon>Bacteria</taxon>
        <taxon>Bacillati</taxon>
        <taxon>Actinomycetota</taxon>
        <taxon>Actinomycetes</taxon>
        <taxon>Micrococcales</taxon>
        <taxon>Microbacteriaceae</taxon>
        <taxon>Leucobacter</taxon>
    </lineage>
</organism>
<dbReference type="AlphaFoldDB" id="A0A7G9S701"/>
<name>A0A7G9S701_9MICO</name>
<evidence type="ECO:0000313" key="1">
    <source>
        <dbReference type="EMBL" id="QNN63626.1"/>
    </source>
</evidence>